<keyword evidence="3" id="KW-0732">Signal</keyword>
<gene>
    <name evidence="4" type="ORF">CEX98_04875</name>
</gene>
<accession>A0A2A5JU78</accession>
<evidence type="ECO:0008006" key="6">
    <source>
        <dbReference type="Google" id="ProtNLM"/>
    </source>
</evidence>
<evidence type="ECO:0000313" key="5">
    <source>
        <dbReference type="Proteomes" id="UP000228621"/>
    </source>
</evidence>
<feature type="signal peptide" evidence="3">
    <location>
        <begin position="1"/>
        <end position="18"/>
    </location>
</feature>
<comment type="caution">
    <text evidence="4">The sequence shown here is derived from an EMBL/GenBank/DDBJ whole genome shotgun (WGS) entry which is preliminary data.</text>
</comment>
<feature type="region of interest" description="Disordered" evidence="2">
    <location>
        <begin position="36"/>
        <end position="64"/>
    </location>
</feature>
<dbReference type="EMBL" id="NKHF01000023">
    <property type="protein sequence ID" value="PCK32926.1"/>
    <property type="molecule type" value="Genomic_DNA"/>
</dbReference>
<feature type="coiled-coil region" evidence="1">
    <location>
        <begin position="67"/>
        <end position="94"/>
    </location>
</feature>
<sequence>MSNLKLNIALSCSVLALAFSGFNVIQTKLATSPVGHQVYQPSSQPSANQTTPYSSMAQKSHHDAEQIDRLLTRINKLETRLQALSMEKSDLLSAQAPEEFESLVFSLIEKREQQKIDEMKAENPIYGFYEDLPEDYEMRIKTDPEYASQISNELKQKILNSSLPAAERLAAMSQLQMNMFMLNRNDLEQYDYQAVESILTMTQSMNDEKLRLQALELVSRTPIVDERLSQSFVKMLEQEQNDYVKSLAAEGLMSQYFQSGSDPKQQQRIAQDLLSLYENASDPKVKAILKNLMGDERMLEELKRQSNG</sequence>
<dbReference type="RefSeq" id="WP_099640995.1">
    <property type="nucleotide sequence ID" value="NZ_NKHF01000023.1"/>
</dbReference>
<dbReference type="OrthoDB" id="6285719at2"/>
<organism evidence="4 5">
    <name type="scientific">Pseudoalteromonas piscicida</name>
    <dbReference type="NCBI Taxonomy" id="43662"/>
    <lineage>
        <taxon>Bacteria</taxon>
        <taxon>Pseudomonadati</taxon>
        <taxon>Pseudomonadota</taxon>
        <taxon>Gammaproteobacteria</taxon>
        <taxon>Alteromonadales</taxon>
        <taxon>Pseudoalteromonadaceae</taxon>
        <taxon>Pseudoalteromonas</taxon>
    </lineage>
</organism>
<evidence type="ECO:0000313" key="4">
    <source>
        <dbReference type="EMBL" id="PCK32926.1"/>
    </source>
</evidence>
<dbReference type="AlphaFoldDB" id="A0A2A5JU78"/>
<evidence type="ECO:0000256" key="1">
    <source>
        <dbReference type="SAM" id="Coils"/>
    </source>
</evidence>
<dbReference type="SUPFAM" id="SSF48371">
    <property type="entry name" value="ARM repeat"/>
    <property type="match status" value="1"/>
</dbReference>
<dbReference type="Proteomes" id="UP000228621">
    <property type="component" value="Unassembled WGS sequence"/>
</dbReference>
<keyword evidence="5" id="KW-1185">Reference proteome</keyword>
<evidence type="ECO:0000256" key="3">
    <source>
        <dbReference type="SAM" id="SignalP"/>
    </source>
</evidence>
<reference evidence="5" key="1">
    <citation type="journal article" date="2019" name="Genome Announc.">
        <title>Draft Genome Sequence of Pseudoalteromonas piscicida Strain 36Y ROTHPW, an Hypersaline Seawater Isolate from the South Coast of Sonora, Mexico.</title>
        <authorList>
            <person name="Sanchez-Diaz R."/>
            <person name="Molina-Garza Z.J."/>
            <person name="Cruz-Suarez L.E."/>
            <person name="Selvin J."/>
            <person name="Kiran G.S."/>
            <person name="Ibarra-Gamez J.C."/>
            <person name="Gomez-Gil B."/>
            <person name="Galaviz-Silva L."/>
        </authorList>
    </citation>
    <scope>NUCLEOTIDE SEQUENCE [LARGE SCALE GENOMIC DNA]</scope>
    <source>
        <strain evidence="5">36Y_RITHPW</strain>
    </source>
</reference>
<dbReference type="InterPro" id="IPR016024">
    <property type="entry name" value="ARM-type_fold"/>
</dbReference>
<protein>
    <recommendedName>
        <fullName evidence="6">HEAT repeat domain-containing protein</fullName>
    </recommendedName>
</protein>
<feature type="chain" id="PRO_5012856795" description="HEAT repeat domain-containing protein" evidence="3">
    <location>
        <begin position="19"/>
        <end position="308"/>
    </location>
</feature>
<name>A0A2A5JU78_PSEO7</name>
<evidence type="ECO:0000256" key="2">
    <source>
        <dbReference type="SAM" id="MobiDB-lite"/>
    </source>
</evidence>
<keyword evidence="1" id="KW-0175">Coiled coil</keyword>
<feature type="compositionally biased region" description="Polar residues" evidence="2">
    <location>
        <begin position="39"/>
        <end position="58"/>
    </location>
</feature>
<proteinExistence type="predicted"/>